<dbReference type="PANTHER" id="PTHR30461">
    <property type="entry name" value="DNA-INVERTASE FROM LAMBDOID PROPHAGE"/>
    <property type="match status" value="1"/>
</dbReference>
<dbReference type="GO" id="GO:0003677">
    <property type="term" value="F:DNA binding"/>
    <property type="evidence" value="ECO:0007669"/>
    <property type="project" value="InterPro"/>
</dbReference>
<comment type="caution">
    <text evidence="3">The sequence shown here is derived from an EMBL/GenBank/DDBJ whole genome shotgun (WGS) entry which is preliminary data.</text>
</comment>
<dbReference type="InterPro" id="IPR011109">
    <property type="entry name" value="DNA_bind_recombinase_dom"/>
</dbReference>
<dbReference type="InterPro" id="IPR006119">
    <property type="entry name" value="Resolv_N"/>
</dbReference>
<dbReference type="GO" id="GO:0000150">
    <property type="term" value="F:DNA strand exchange activity"/>
    <property type="evidence" value="ECO:0007669"/>
    <property type="project" value="InterPro"/>
</dbReference>
<name>A0A0P9AHT3_9CLOT</name>
<proteinExistence type="predicted"/>
<keyword evidence="4" id="KW-1185">Reference proteome</keyword>
<feature type="domain" description="Resolvase/invertase-type recombinase catalytic" evidence="1">
    <location>
        <begin position="20"/>
        <end position="173"/>
    </location>
</feature>
<dbReference type="Pfam" id="PF07508">
    <property type="entry name" value="Recombinase"/>
    <property type="match status" value="1"/>
</dbReference>
<dbReference type="InterPro" id="IPR050639">
    <property type="entry name" value="SSR_resolvase"/>
</dbReference>
<dbReference type="RefSeq" id="WP_054874570.1">
    <property type="nucleotide sequence ID" value="NZ_LKET01000028.1"/>
</dbReference>
<dbReference type="Gene3D" id="3.90.1750.20">
    <property type="entry name" value="Putative Large Serine Recombinase, Chain B, Domain 2"/>
    <property type="match status" value="1"/>
</dbReference>
<evidence type="ECO:0000313" key="3">
    <source>
        <dbReference type="EMBL" id="KPU45025.1"/>
    </source>
</evidence>
<dbReference type="AlphaFoldDB" id="A0A0P9AHT3"/>
<dbReference type="InterPro" id="IPR036162">
    <property type="entry name" value="Resolvase-like_N_sf"/>
</dbReference>
<feature type="domain" description="Recombinase" evidence="2">
    <location>
        <begin position="181"/>
        <end position="328"/>
    </location>
</feature>
<dbReference type="InterPro" id="IPR038109">
    <property type="entry name" value="DNA_bind_recomb_sf"/>
</dbReference>
<dbReference type="STRING" id="36849.OXPF_15030"/>
<accession>A0A0P9AHT3</accession>
<dbReference type="OrthoDB" id="9804620at2"/>
<organism evidence="3 4">
    <name type="scientific">Oxobacter pfennigii</name>
    <dbReference type="NCBI Taxonomy" id="36849"/>
    <lineage>
        <taxon>Bacteria</taxon>
        <taxon>Bacillati</taxon>
        <taxon>Bacillota</taxon>
        <taxon>Clostridia</taxon>
        <taxon>Eubacteriales</taxon>
        <taxon>Clostridiaceae</taxon>
        <taxon>Oxobacter</taxon>
    </lineage>
</organism>
<evidence type="ECO:0000259" key="1">
    <source>
        <dbReference type="PROSITE" id="PS51736"/>
    </source>
</evidence>
<dbReference type="EMBL" id="LKET01000028">
    <property type="protein sequence ID" value="KPU45025.1"/>
    <property type="molecule type" value="Genomic_DNA"/>
</dbReference>
<dbReference type="PROSITE" id="PS51737">
    <property type="entry name" value="RECOMBINASE_DNA_BIND"/>
    <property type="match status" value="1"/>
</dbReference>
<dbReference type="SMART" id="SM00857">
    <property type="entry name" value="Resolvase"/>
    <property type="match status" value="1"/>
</dbReference>
<evidence type="ECO:0000259" key="2">
    <source>
        <dbReference type="PROSITE" id="PS51737"/>
    </source>
</evidence>
<dbReference type="PANTHER" id="PTHR30461:SF23">
    <property type="entry name" value="DNA RECOMBINASE-RELATED"/>
    <property type="match status" value="1"/>
</dbReference>
<dbReference type="Pfam" id="PF13408">
    <property type="entry name" value="Zn_ribbon_recom"/>
    <property type="match status" value="1"/>
</dbReference>
<dbReference type="SUPFAM" id="SSF53041">
    <property type="entry name" value="Resolvase-like"/>
    <property type="match status" value="1"/>
</dbReference>
<sequence length="539" mass="61604">MLANARVMAPFAPVMVSEYVIARYLRLSFEDNPDDESNSIKNQRDMIGDYIGGLEEFAGARIVDYVDDGIGGRHSDRMEYQRLMRDVQSGAVDCIIVKDLSRIGRNMLDVDDLLMNVLVTLRVRFIAINNRYDSFKHPISNLELAFTNFANEWYGKDLAQKAISSKRIKMKRGESLGRWAIYGYKKSDVEKNKWVVDEEAADIVRLIFSLAIDGKNTTEIARILNAQDVLTPGRYKESKGYRVKGCWQVIDPEYAYWDCGSVLRILNDERYMGTAINCMTKVRMPGKRGDTVKRPKEEWIIVPGANPFIVSEADFKAAHDALREKPVNVSADHIFFKKVKCPVCGRTMRRSGKYNPKFYCTTGQFTAHYNCPDVKVPQEAIEAVVFASIRQHTALLVEQEEIRLAAARQFTARAGQIDRRLRDEEKAVKLLEESITKHYMALVAGDMTQDVFMKKKAIVNETIAGKRTEMERLREQRAAVDDGEDAIQENIIRFQTMQSVEKLDRVIVDALIDHILVHGEKDIEIVWADRLPNKRRNAS</sequence>
<dbReference type="Proteomes" id="UP000050326">
    <property type="component" value="Unassembled WGS sequence"/>
</dbReference>
<dbReference type="Pfam" id="PF00239">
    <property type="entry name" value="Resolvase"/>
    <property type="match status" value="1"/>
</dbReference>
<protein>
    <submittedName>
        <fullName evidence="3">Recombinase</fullName>
    </submittedName>
</protein>
<dbReference type="PROSITE" id="PS51736">
    <property type="entry name" value="RECOMBINASES_3"/>
    <property type="match status" value="1"/>
</dbReference>
<dbReference type="InterPro" id="IPR025827">
    <property type="entry name" value="Zn_ribbon_recom_dom"/>
</dbReference>
<gene>
    <name evidence="3" type="ORF">OXPF_15030</name>
</gene>
<reference evidence="3 4" key="1">
    <citation type="submission" date="2015-09" db="EMBL/GenBank/DDBJ databases">
        <title>Genome sequence of Oxobacter pfennigii DSM 3222.</title>
        <authorList>
            <person name="Poehlein A."/>
            <person name="Bengelsdorf F.R."/>
            <person name="Schiel-Bengelsdorf B."/>
            <person name="Duerre P."/>
            <person name="Daniel R."/>
        </authorList>
    </citation>
    <scope>NUCLEOTIDE SEQUENCE [LARGE SCALE GENOMIC DNA]</scope>
    <source>
        <strain evidence="3 4">DSM 3222</strain>
    </source>
</reference>
<dbReference type="Gene3D" id="3.40.50.1390">
    <property type="entry name" value="Resolvase, N-terminal catalytic domain"/>
    <property type="match status" value="1"/>
</dbReference>
<evidence type="ECO:0000313" key="4">
    <source>
        <dbReference type="Proteomes" id="UP000050326"/>
    </source>
</evidence>